<dbReference type="RefSeq" id="WP_096444145.1">
    <property type="nucleotide sequence ID" value="NZ_NWTN01000011.1"/>
</dbReference>
<sequence>MRKASRGFSLLSMLIVMGFVSLLALAVADFNRQVQLSRPVEKFSLRLLDIRTMMHAWHQAQYTAGMRIHDRSLWPNNLQAFENLYVPTCTTTDADNGRCTPIDHTPWGKMTYSVDTYITPTGFRSYYAKLAFSVPDEGDDLFKTQYNAMHEFLSPISGMTWDETTNIMTYRIDLADLAFAFDGLVKRSGDNSSLLGEWDVGGQFAITNVKDITLADSQGGQISVSNKLVQVYVGQHGDWVNKPTCITGQSPEIYPSITEISVGSNYTLLGSQKAYQVDDTTNNRWQLGLDILVTHNTTGDRRFIHTGVITALIKCK</sequence>
<gene>
    <name evidence="1" type="ORF">COR51_16355</name>
</gene>
<protein>
    <recommendedName>
        <fullName evidence="3">Type II secretion system protein</fullName>
    </recommendedName>
</protein>
<evidence type="ECO:0000313" key="2">
    <source>
        <dbReference type="Proteomes" id="UP000238163"/>
    </source>
</evidence>
<comment type="caution">
    <text evidence="1">The sequence shown here is derived from an EMBL/GenBank/DDBJ whole genome shotgun (WGS) entry which is preliminary data.</text>
</comment>
<organism evidence="1 2">
    <name type="scientific">Vibrio mediterranei</name>
    <dbReference type="NCBI Taxonomy" id="689"/>
    <lineage>
        <taxon>Bacteria</taxon>
        <taxon>Pseudomonadati</taxon>
        <taxon>Pseudomonadota</taxon>
        <taxon>Gammaproteobacteria</taxon>
        <taxon>Vibrionales</taxon>
        <taxon>Vibrionaceae</taxon>
        <taxon>Vibrio</taxon>
    </lineage>
</organism>
<proteinExistence type="predicted"/>
<reference evidence="1 2" key="1">
    <citation type="submission" date="2017-09" db="EMBL/GenBank/DDBJ databases">
        <authorList>
            <person name="Girard L."/>
            <person name="Lami R."/>
            <person name="Suzuki M."/>
            <person name="Baudart J."/>
        </authorList>
    </citation>
    <scope>NUCLEOTIDE SEQUENCE [LARGE SCALE GENOMIC DNA]</scope>
    <source>
        <strain evidence="1 2">17LN0615E</strain>
    </source>
</reference>
<accession>A0ABX5DCX8</accession>
<evidence type="ECO:0008006" key="3">
    <source>
        <dbReference type="Google" id="ProtNLM"/>
    </source>
</evidence>
<dbReference type="EMBL" id="NWTN01000011">
    <property type="protein sequence ID" value="PRQ66506.1"/>
    <property type="molecule type" value="Genomic_DNA"/>
</dbReference>
<keyword evidence="2" id="KW-1185">Reference proteome</keyword>
<reference evidence="1 2" key="2">
    <citation type="submission" date="2018-03" db="EMBL/GenBank/DDBJ databases">
        <title>Genetic Diversity and Phenotypic Plasticity of AHL Mediated Quorum Sensing in Environmental Strains of Vibrio mediterranei.</title>
        <authorList>
            <person name="Lantoine F."/>
            <person name="Vouve F."/>
        </authorList>
    </citation>
    <scope>NUCLEOTIDE SEQUENCE [LARGE SCALE GENOMIC DNA]</scope>
    <source>
        <strain evidence="1 2">17LN0615E</strain>
    </source>
</reference>
<dbReference type="Proteomes" id="UP000238163">
    <property type="component" value="Unassembled WGS sequence"/>
</dbReference>
<evidence type="ECO:0000313" key="1">
    <source>
        <dbReference type="EMBL" id="PRQ66506.1"/>
    </source>
</evidence>
<name>A0ABX5DCX8_9VIBR</name>